<gene>
    <name evidence="2" type="ORF">KG103_17455</name>
</gene>
<dbReference type="EMBL" id="CP074405">
    <property type="protein sequence ID" value="QVI62175.1"/>
    <property type="molecule type" value="Genomic_DNA"/>
</dbReference>
<feature type="chain" id="PRO_5046091534" description="Enoyl reductase" evidence="1">
    <location>
        <begin position="26"/>
        <end position="331"/>
    </location>
</feature>
<evidence type="ECO:0008006" key="4">
    <source>
        <dbReference type="Google" id="ProtNLM"/>
    </source>
</evidence>
<feature type="signal peptide" evidence="1">
    <location>
        <begin position="1"/>
        <end position="25"/>
    </location>
</feature>
<dbReference type="Proteomes" id="UP000677804">
    <property type="component" value="Chromosome"/>
</dbReference>
<protein>
    <recommendedName>
        <fullName evidence="4">Enoyl reductase</fullName>
    </recommendedName>
</protein>
<dbReference type="RefSeq" id="WP_207339743.1">
    <property type="nucleotide sequence ID" value="NZ_CP074405.1"/>
</dbReference>
<evidence type="ECO:0000256" key="1">
    <source>
        <dbReference type="SAM" id="SignalP"/>
    </source>
</evidence>
<organism evidence="2 3">
    <name type="scientific">Cellulomonas wangleii</name>
    <dbReference type="NCBI Taxonomy" id="2816956"/>
    <lineage>
        <taxon>Bacteria</taxon>
        <taxon>Bacillati</taxon>
        <taxon>Actinomycetota</taxon>
        <taxon>Actinomycetes</taxon>
        <taxon>Micrococcales</taxon>
        <taxon>Cellulomonadaceae</taxon>
        <taxon>Cellulomonas</taxon>
    </lineage>
</organism>
<proteinExistence type="predicted"/>
<keyword evidence="1" id="KW-0732">Signal</keyword>
<name>A0ABX8D3Y3_9CELL</name>
<reference evidence="2 3" key="1">
    <citation type="submission" date="2021-05" db="EMBL/GenBank/DDBJ databases">
        <title>Novel species in genus Cellulomonas.</title>
        <authorList>
            <person name="Zhang G."/>
        </authorList>
    </citation>
    <scope>NUCLEOTIDE SEQUENCE [LARGE SCALE GENOMIC DNA]</scope>
    <source>
        <strain evidence="3">zg-ZUI222</strain>
    </source>
</reference>
<evidence type="ECO:0000313" key="3">
    <source>
        <dbReference type="Proteomes" id="UP000677804"/>
    </source>
</evidence>
<sequence>MLSRAGRVAVLTGALLLALAGGASAYDGKGGGGGPAPAPVTPEAGGGTIAVTVTSSGSTGEGRSFSSSVQATVAPDCWRAPGRTGYEYYEYWKTGGPARQSGTLDAYAAQGLLNPDFEAYATDDTGRWYEPRCRYDIDDDVELDYLLSHRAVFVPEGEPAPPVDVVVDPQQLVEIAQDHIQLPTGTVRWNPSIEGSGATVVNMDTFVWVEGAPATVEVTASVPGVWARVDASVRSMTLEAPNADTATCPDVGTAYSAGMTSSTCSIVFTRSSANQPVKEGQTLRTATLTATTTWAASWVSSQNPEPQPLDLQTVTTTAEIPVAEIQTVVTR</sequence>
<accession>A0ABX8D3Y3</accession>
<evidence type="ECO:0000313" key="2">
    <source>
        <dbReference type="EMBL" id="QVI62175.1"/>
    </source>
</evidence>
<keyword evidence="3" id="KW-1185">Reference proteome</keyword>